<evidence type="ECO:0000256" key="1">
    <source>
        <dbReference type="SAM" id="Phobius"/>
    </source>
</evidence>
<evidence type="ECO:0000313" key="2">
    <source>
        <dbReference type="EMBL" id="KAG7340856.1"/>
    </source>
</evidence>
<protein>
    <submittedName>
        <fullName evidence="2">Uncharacterized protein</fullName>
    </submittedName>
</protein>
<keyword evidence="1" id="KW-0812">Transmembrane</keyword>
<keyword evidence="1" id="KW-0472">Membrane</keyword>
<keyword evidence="1" id="KW-1133">Transmembrane helix</keyword>
<reference evidence="2" key="2">
    <citation type="submission" date="2021-04" db="EMBL/GenBank/DDBJ databases">
        <authorList>
            <person name="Podell S."/>
        </authorList>
    </citation>
    <scope>NUCLEOTIDE SEQUENCE</scope>
    <source>
        <strain evidence="2">Hildebrandi</strain>
    </source>
</reference>
<reference evidence="2" key="1">
    <citation type="journal article" date="2021" name="Sci. Rep.">
        <title>Diploid genomic architecture of Nitzschia inconspicua, an elite biomass production diatom.</title>
        <authorList>
            <person name="Oliver A."/>
            <person name="Podell S."/>
            <person name="Pinowska A."/>
            <person name="Traller J.C."/>
            <person name="Smith S.R."/>
            <person name="McClure R."/>
            <person name="Beliaev A."/>
            <person name="Bohutskyi P."/>
            <person name="Hill E.A."/>
            <person name="Rabines A."/>
            <person name="Zheng H."/>
            <person name="Allen L.Z."/>
            <person name="Kuo A."/>
            <person name="Grigoriev I.V."/>
            <person name="Allen A.E."/>
            <person name="Hazlebeck D."/>
            <person name="Allen E.E."/>
        </authorList>
    </citation>
    <scope>NUCLEOTIDE SEQUENCE</scope>
    <source>
        <strain evidence="2">Hildebrandi</strain>
    </source>
</reference>
<accession>A0A9K3PBL5</accession>
<sequence length="113" mass="12803">MLCNHKLAFVSVEMALFLFVGHFAGLELLFLRLVCSRASSFVTFKASFLGVFRIRNKHVLVRSESQLSIQYVYSMEDALPLVAVPSFRGQSFKINIMTLNGVTIFSCYIKITQ</sequence>
<comment type="caution">
    <text evidence="2">The sequence shown here is derived from an EMBL/GenBank/DDBJ whole genome shotgun (WGS) entry which is preliminary data.</text>
</comment>
<name>A0A9K3PBL5_9STRA</name>
<gene>
    <name evidence="2" type="ORF">IV203_024399</name>
</gene>
<dbReference type="Proteomes" id="UP000693970">
    <property type="component" value="Unassembled WGS sequence"/>
</dbReference>
<evidence type="ECO:0000313" key="3">
    <source>
        <dbReference type="Proteomes" id="UP000693970"/>
    </source>
</evidence>
<keyword evidence="3" id="KW-1185">Reference proteome</keyword>
<organism evidence="2 3">
    <name type="scientific">Nitzschia inconspicua</name>
    <dbReference type="NCBI Taxonomy" id="303405"/>
    <lineage>
        <taxon>Eukaryota</taxon>
        <taxon>Sar</taxon>
        <taxon>Stramenopiles</taxon>
        <taxon>Ochrophyta</taxon>
        <taxon>Bacillariophyta</taxon>
        <taxon>Bacillariophyceae</taxon>
        <taxon>Bacillariophycidae</taxon>
        <taxon>Bacillariales</taxon>
        <taxon>Bacillariaceae</taxon>
        <taxon>Nitzschia</taxon>
    </lineage>
</organism>
<feature type="transmembrane region" description="Helical" evidence="1">
    <location>
        <begin position="7"/>
        <end position="24"/>
    </location>
</feature>
<dbReference type="EMBL" id="JAGRRH010000027">
    <property type="protein sequence ID" value="KAG7340856.1"/>
    <property type="molecule type" value="Genomic_DNA"/>
</dbReference>
<proteinExistence type="predicted"/>
<dbReference type="AlphaFoldDB" id="A0A9K3PBL5"/>